<name>A0A9D2HAJ5_9BACT</name>
<feature type="region of interest" description="Disordered" evidence="3">
    <location>
        <begin position="511"/>
        <end position="537"/>
    </location>
</feature>
<evidence type="ECO:0000313" key="6">
    <source>
        <dbReference type="Proteomes" id="UP000824225"/>
    </source>
</evidence>
<accession>A0A9D2HAJ5</accession>
<evidence type="ECO:0000256" key="1">
    <source>
        <dbReference type="ARBA" id="ARBA00022741"/>
    </source>
</evidence>
<evidence type="ECO:0000256" key="3">
    <source>
        <dbReference type="SAM" id="MobiDB-lite"/>
    </source>
</evidence>
<dbReference type="AlphaFoldDB" id="A0A9D2HAJ5"/>
<feature type="region of interest" description="Disordered" evidence="3">
    <location>
        <begin position="91"/>
        <end position="124"/>
    </location>
</feature>
<comment type="caution">
    <text evidence="5">The sequence shown here is derived from an EMBL/GenBank/DDBJ whole genome shotgun (WGS) entry which is preliminary data.</text>
</comment>
<keyword evidence="2 5" id="KW-0067">ATP-binding</keyword>
<dbReference type="SUPFAM" id="SSF52540">
    <property type="entry name" value="P-loop containing nucleoside triphosphate hydrolases"/>
    <property type="match status" value="2"/>
</dbReference>
<dbReference type="PANTHER" id="PTHR43158">
    <property type="entry name" value="SKFA PEPTIDE EXPORT ATP-BINDING PROTEIN SKFE"/>
    <property type="match status" value="1"/>
</dbReference>
<dbReference type="PANTHER" id="PTHR43158:SF2">
    <property type="entry name" value="SKFA PEPTIDE EXPORT ATP-BINDING PROTEIN SKFE"/>
    <property type="match status" value="1"/>
</dbReference>
<dbReference type="GO" id="GO:0016887">
    <property type="term" value="F:ATP hydrolysis activity"/>
    <property type="evidence" value="ECO:0007669"/>
    <property type="project" value="InterPro"/>
</dbReference>
<dbReference type="EMBL" id="DXAN01000002">
    <property type="protein sequence ID" value="HJA07717.1"/>
    <property type="molecule type" value="Genomic_DNA"/>
</dbReference>
<feature type="domain" description="ABC transporter" evidence="4">
    <location>
        <begin position="36"/>
        <end position="295"/>
    </location>
</feature>
<dbReference type="Pfam" id="PF00005">
    <property type="entry name" value="ABC_tran"/>
    <property type="match status" value="2"/>
</dbReference>
<dbReference type="SMART" id="SM00382">
    <property type="entry name" value="AAA"/>
    <property type="match status" value="2"/>
</dbReference>
<dbReference type="InterPro" id="IPR003439">
    <property type="entry name" value="ABC_transporter-like_ATP-bd"/>
</dbReference>
<dbReference type="Proteomes" id="UP000824225">
    <property type="component" value="Unassembled WGS sequence"/>
</dbReference>
<dbReference type="InterPro" id="IPR027417">
    <property type="entry name" value="P-loop_NTPase"/>
</dbReference>
<protein>
    <submittedName>
        <fullName evidence="5">ATP-binding cassette domain-containing protein</fullName>
    </submittedName>
</protein>
<dbReference type="GO" id="GO:0005524">
    <property type="term" value="F:ATP binding"/>
    <property type="evidence" value="ECO:0007669"/>
    <property type="project" value="UniProtKB-KW"/>
</dbReference>
<dbReference type="Gene3D" id="3.40.50.300">
    <property type="entry name" value="P-loop containing nucleotide triphosphate hydrolases"/>
    <property type="match status" value="2"/>
</dbReference>
<sequence length="537" mass="58464">MKFRHARLREHFDDETLPATDTENRKNAMPVSSPLVELAHVNVTLAGVPALRNVSLSVRRGEHLALLGPNGAGKSTLLRLLRGETLPDQREGGSIRWFPTEKGNGKNPEGNAASLTDGDDAPLTGRGMSALLSPGLQERYIRQGWSMRGEDLIAAGYWDDYLLYRKPTEEQREEVLSLARRFRAEALLERRADALSQGQLRLLLLMRALVRRPELLLLDEADDGLDTPTRCAFLMHLEALAGLPLPPTLILTTHRPRLPGFIRRAARLDGGVLSGPFAVRPGADGMFPAAARHAPAPVRRAAPSGRDGPHIVLRRATVFVDRVEVLHGVDWEIRPGEQWVVRGGNGAGKSTLLRALMGEEFVAVGGELTRRLPRHGGDNPDLALVRRGIRLVSDRLQAEYAYDDSTADVVFSGFDGAVGVYREAAPEERAETARLLALVGLADLADRPFRSLSTGQARRALLARALAGDPELLLLDEPFSGLDAVGRAAMTDILEARIAAGLQTVLVSHHDEDRLPSTTHAARLEQGRMTEAGPLSG</sequence>
<organism evidence="5 6">
    <name type="scientific">Candidatus Mailhella merdigallinarum</name>
    <dbReference type="NCBI Taxonomy" id="2838658"/>
    <lineage>
        <taxon>Bacteria</taxon>
        <taxon>Pseudomonadati</taxon>
        <taxon>Thermodesulfobacteriota</taxon>
        <taxon>Desulfovibrionia</taxon>
        <taxon>Desulfovibrionales</taxon>
        <taxon>Desulfovibrionaceae</taxon>
        <taxon>Mailhella</taxon>
    </lineage>
</organism>
<proteinExistence type="predicted"/>
<feature type="domain" description="ABC transporter" evidence="4">
    <location>
        <begin position="311"/>
        <end position="537"/>
    </location>
</feature>
<evidence type="ECO:0000313" key="5">
    <source>
        <dbReference type="EMBL" id="HJA07717.1"/>
    </source>
</evidence>
<gene>
    <name evidence="5" type="ORF">H9962_00785</name>
</gene>
<evidence type="ECO:0000256" key="2">
    <source>
        <dbReference type="ARBA" id="ARBA00022840"/>
    </source>
</evidence>
<evidence type="ECO:0000259" key="4">
    <source>
        <dbReference type="PROSITE" id="PS50893"/>
    </source>
</evidence>
<dbReference type="InterPro" id="IPR003593">
    <property type="entry name" value="AAA+_ATPase"/>
</dbReference>
<feature type="region of interest" description="Disordered" evidence="3">
    <location>
        <begin position="1"/>
        <end position="26"/>
    </location>
</feature>
<reference evidence="5" key="1">
    <citation type="journal article" date="2021" name="PeerJ">
        <title>Extensive microbial diversity within the chicken gut microbiome revealed by metagenomics and culture.</title>
        <authorList>
            <person name="Gilroy R."/>
            <person name="Ravi A."/>
            <person name="Getino M."/>
            <person name="Pursley I."/>
            <person name="Horton D.L."/>
            <person name="Alikhan N.F."/>
            <person name="Baker D."/>
            <person name="Gharbi K."/>
            <person name="Hall N."/>
            <person name="Watson M."/>
            <person name="Adriaenssens E.M."/>
            <person name="Foster-Nyarko E."/>
            <person name="Jarju S."/>
            <person name="Secka A."/>
            <person name="Antonio M."/>
            <person name="Oren A."/>
            <person name="Chaudhuri R.R."/>
            <person name="La Ragione R."/>
            <person name="Hildebrand F."/>
            <person name="Pallen M.J."/>
        </authorList>
    </citation>
    <scope>NUCLEOTIDE SEQUENCE</scope>
    <source>
        <strain evidence="5">CHK186-16707</strain>
    </source>
</reference>
<keyword evidence="1" id="KW-0547">Nucleotide-binding</keyword>
<dbReference type="PROSITE" id="PS50893">
    <property type="entry name" value="ABC_TRANSPORTER_2"/>
    <property type="match status" value="2"/>
</dbReference>
<reference evidence="5" key="2">
    <citation type="submission" date="2021-04" db="EMBL/GenBank/DDBJ databases">
        <authorList>
            <person name="Gilroy R."/>
        </authorList>
    </citation>
    <scope>NUCLEOTIDE SEQUENCE</scope>
    <source>
        <strain evidence="5">CHK186-16707</strain>
    </source>
</reference>